<keyword evidence="2" id="KW-0808">Transferase</keyword>
<name>A0ABV7XHE5_9SPHN</name>
<evidence type="ECO:0000256" key="4">
    <source>
        <dbReference type="ARBA" id="ARBA00022929"/>
    </source>
</evidence>
<dbReference type="InterPro" id="IPR016181">
    <property type="entry name" value="Acyl_CoA_acyltransferase"/>
</dbReference>
<dbReference type="Proteomes" id="UP001595615">
    <property type="component" value="Unassembled WGS sequence"/>
</dbReference>
<gene>
    <name evidence="6" type="ORF">ACFOMD_18190</name>
</gene>
<evidence type="ECO:0000256" key="2">
    <source>
        <dbReference type="ARBA" id="ARBA00022679"/>
    </source>
</evidence>
<dbReference type="EMBL" id="JBHRXV010000018">
    <property type="protein sequence ID" value="MFC3714503.1"/>
    <property type="molecule type" value="Genomic_DNA"/>
</dbReference>
<evidence type="ECO:0000313" key="6">
    <source>
        <dbReference type="EMBL" id="MFC3714503.1"/>
    </source>
</evidence>
<organism evidence="6 7">
    <name type="scientific">Sphingoaurantiacus capsulatus</name>
    <dbReference type="NCBI Taxonomy" id="1771310"/>
    <lineage>
        <taxon>Bacteria</taxon>
        <taxon>Pseudomonadati</taxon>
        <taxon>Pseudomonadota</taxon>
        <taxon>Alphaproteobacteria</taxon>
        <taxon>Sphingomonadales</taxon>
        <taxon>Sphingosinicellaceae</taxon>
        <taxon>Sphingoaurantiacus</taxon>
    </lineage>
</organism>
<evidence type="ECO:0000256" key="1">
    <source>
        <dbReference type="ARBA" id="ARBA00022654"/>
    </source>
</evidence>
<dbReference type="Gene3D" id="3.40.630.30">
    <property type="match status" value="1"/>
</dbReference>
<dbReference type="PANTHER" id="PTHR39322:SF1">
    <property type="entry name" value="ISOVALERYL-HOMOSERINE LACTONE SYNTHASE"/>
    <property type="match status" value="1"/>
</dbReference>
<sequence>MVNVITRHNRDRYQPLVEAMHVDRKRIFVDWLKWDVPVVEDRFEMDQFDTEDAVYLVIADPETGKHMGSVRLLPSTVPHLLSDVFPELVEGEVPRADDVWEITRMCTTPDIARSWTQVQVWRQLAVALVEFGLMAGIRQYTLITHMPFVPTLISAKWNCTPLGLPVEMDGVDVAALAVDVDAPTLARMRAAFGPKHSLLQLDDQSLPLAA</sequence>
<keyword evidence="7" id="KW-1185">Reference proteome</keyword>
<comment type="similarity">
    <text evidence="5">Belongs to the autoinducer synthase family.</text>
</comment>
<dbReference type="InterPro" id="IPR001690">
    <property type="entry name" value="Autoind_synthase"/>
</dbReference>
<evidence type="ECO:0000313" key="7">
    <source>
        <dbReference type="Proteomes" id="UP001595615"/>
    </source>
</evidence>
<dbReference type="Pfam" id="PF00765">
    <property type="entry name" value="Autoind_synth"/>
    <property type="match status" value="1"/>
</dbReference>
<accession>A0ABV7XHE5</accession>
<comment type="caution">
    <text evidence="6">The sequence shown here is derived from an EMBL/GenBank/DDBJ whole genome shotgun (WGS) entry which is preliminary data.</text>
</comment>
<dbReference type="RefSeq" id="WP_380864195.1">
    <property type="nucleotide sequence ID" value="NZ_JBHRXV010000018.1"/>
</dbReference>
<reference evidence="7" key="1">
    <citation type="journal article" date="2019" name="Int. J. Syst. Evol. Microbiol.">
        <title>The Global Catalogue of Microorganisms (GCM) 10K type strain sequencing project: providing services to taxonomists for standard genome sequencing and annotation.</title>
        <authorList>
            <consortium name="The Broad Institute Genomics Platform"/>
            <consortium name="The Broad Institute Genome Sequencing Center for Infectious Disease"/>
            <person name="Wu L."/>
            <person name="Ma J."/>
        </authorList>
    </citation>
    <scope>NUCLEOTIDE SEQUENCE [LARGE SCALE GENOMIC DNA]</scope>
    <source>
        <strain evidence="7">KCTC 42644</strain>
    </source>
</reference>
<dbReference type="SUPFAM" id="SSF55729">
    <property type="entry name" value="Acyl-CoA N-acyltransferases (Nat)"/>
    <property type="match status" value="1"/>
</dbReference>
<evidence type="ECO:0000256" key="5">
    <source>
        <dbReference type="PROSITE-ProRule" id="PRU00533"/>
    </source>
</evidence>
<evidence type="ECO:0000256" key="3">
    <source>
        <dbReference type="ARBA" id="ARBA00022691"/>
    </source>
</evidence>
<protein>
    <submittedName>
        <fullName evidence="6">Acyl-homoserine-lactone synthase</fullName>
    </submittedName>
</protein>
<dbReference type="PROSITE" id="PS51187">
    <property type="entry name" value="AUTOINDUCER_SYNTH_2"/>
    <property type="match status" value="1"/>
</dbReference>
<proteinExistence type="inferred from homology"/>
<dbReference type="PANTHER" id="PTHR39322">
    <property type="entry name" value="ACYL-HOMOSERINE-LACTONE SYNTHASE"/>
    <property type="match status" value="1"/>
</dbReference>
<keyword evidence="1 5" id="KW-0673">Quorum sensing</keyword>
<keyword evidence="4 5" id="KW-0071">Autoinducer synthesis</keyword>
<keyword evidence="3" id="KW-0949">S-adenosyl-L-methionine</keyword>